<reference evidence="16 17" key="1">
    <citation type="journal article" date="2011" name="Front. Microbiol.">
        <title>Genomic signatures of strain selection and enhancement in Bacillus atrophaeus var. globigii, a historical biowarfare simulant.</title>
        <authorList>
            <person name="Gibbons H.S."/>
            <person name="Broomall S.M."/>
            <person name="McNew L.A."/>
            <person name="Daligault H."/>
            <person name="Chapman C."/>
            <person name="Bruce D."/>
            <person name="Karavis M."/>
            <person name="Krepps M."/>
            <person name="McGregor P.A."/>
            <person name="Hong C."/>
            <person name="Park K.H."/>
            <person name="Akmal A."/>
            <person name="Feldman A."/>
            <person name="Lin J.S."/>
            <person name="Chang W.E."/>
            <person name="Higgs B.W."/>
            <person name="Demirev P."/>
            <person name="Lindquist J."/>
            <person name="Liem A."/>
            <person name="Fochler E."/>
            <person name="Read T.D."/>
            <person name="Tapia R."/>
            <person name="Johnson S."/>
            <person name="Bishop-Lilly K.A."/>
            <person name="Detter C."/>
            <person name="Han C."/>
            <person name="Sozhamannan S."/>
            <person name="Rosenzweig C.N."/>
            <person name="Skowronski E.W."/>
        </authorList>
    </citation>
    <scope>NUCLEOTIDE SEQUENCE [LARGE SCALE GENOMIC DNA]</scope>
    <source>
        <strain evidence="16 17">GYP-17</strain>
    </source>
</reference>
<gene>
    <name evidence="16" type="primary">coxB</name>
    <name evidence="16" type="ORF">CWE11_05825</name>
</gene>
<dbReference type="SUPFAM" id="SSF49503">
    <property type="entry name" value="Cupredoxins"/>
    <property type="match status" value="1"/>
</dbReference>
<dbReference type="GO" id="GO:0016491">
    <property type="term" value="F:oxidoreductase activity"/>
    <property type="evidence" value="ECO:0007669"/>
    <property type="project" value="InterPro"/>
</dbReference>
<evidence type="ECO:0000256" key="13">
    <source>
        <dbReference type="ARBA" id="ARBA00047816"/>
    </source>
</evidence>
<proteinExistence type="inferred from homology"/>
<comment type="caution">
    <text evidence="16">The sequence shown here is derived from an EMBL/GenBank/DDBJ whole genome shotgun (WGS) entry which is preliminary data.</text>
</comment>
<dbReference type="NCBIfam" id="TIGR02866">
    <property type="entry name" value="CoxB"/>
    <property type="match status" value="1"/>
</dbReference>
<dbReference type="InterPro" id="IPR002429">
    <property type="entry name" value="CcO_II-like_C"/>
</dbReference>
<evidence type="ECO:0000259" key="15">
    <source>
        <dbReference type="PROSITE" id="PS50857"/>
    </source>
</evidence>
<dbReference type="InterPro" id="IPR008972">
    <property type="entry name" value="Cupredoxin"/>
</dbReference>
<dbReference type="GO" id="GO:0042773">
    <property type="term" value="P:ATP synthesis coupled electron transport"/>
    <property type="evidence" value="ECO:0007669"/>
    <property type="project" value="TreeGrafter"/>
</dbReference>
<dbReference type="InterPro" id="IPR014222">
    <property type="entry name" value="Cyt_c_oxidase_su2"/>
</dbReference>
<comment type="subcellular location">
    <subcellularLocation>
        <location evidence="1">Membrane</location>
        <topology evidence="1">Multi-pass membrane protein</topology>
    </subcellularLocation>
</comment>
<keyword evidence="4" id="KW-0679">Respiratory chain</keyword>
<dbReference type="Proteomes" id="UP000288405">
    <property type="component" value="Unassembled WGS sequence"/>
</dbReference>
<protein>
    <recommendedName>
        <fullName evidence="12">Cytochrome aa3 subunit 2</fullName>
    </recommendedName>
</protein>
<dbReference type="Gene3D" id="2.60.40.420">
    <property type="entry name" value="Cupredoxins - blue copper proteins"/>
    <property type="match status" value="1"/>
</dbReference>
<keyword evidence="8 14" id="KW-1133">Transmembrane helix</keyword>
<evidence type="ECO:0000256" key="10">
    <source>
        <dbReference type="ARBA" id="ARBA00023136"/>
    </source>
</evidence>
<comment type="catalytic activity">
    <reaction evidence="13">
        <text>4 Fe(II)-[cytochrome c] + O2 + 8 H(+)(in) = 4 Fe(III)-[cytochrome c] + 2 H2O + 4 H(+)(out)</text>
        <dbReference type="Rhea" id="RHEA:11436"/>
        <dbReference type="Rhea" id="RHEA-COMP:10350"/>
        <dbReference type="Rhea" id="RHEA-COMP:14399"/>
        <dbReference type="ChEBI" id="CHEBI:15377"/>
        <dbReference type="ChEBI" id="CHEBI:15378"/>
        <dbReference type="ChEBI" id="CHEBI:15379"/>
        <dbReference type="ChEBI" id="CHEBI:29033"/>
        <dbReference type="ChEBI" id="CHEBI:29034"/>
        <dbReference type="EC" id="7.1.1.9"/>
    </reaction>
</comment>
<evidence type="ECO:0000256" key="12">
    <source>
        <dbReference type="ARBA" id="ARBA00031399"/>
    </source>
</evidence>
<dbReference type="PROSITE" id="PS50857">
    <property type="entry name" value="COX2_CUA"/>
    <property type="match status" value="1"/>
</dbReference>
<evidence type="ECO:0000256" key="7">
    <source>
        <dbReference type="ARBA" id="ARBA00022982"/>
    </source>
</evidence>
<dbReference type="EMBL" id="PIPM01000004">
    <property type="protein sequence ID" value="RUO34245.1"/>
    <property type="molecule type" value="Genomic_DNA"/>
</dbReference>
<dbReference type="InterPro" id="IPR001505">
    <property type="entry name" value="Copper_CuA"/>
</dbReference>
<evidence type="ECO:0000256" key="8">
    <source>
        <dbReference type="ARBA" id="ARBA00022989"/>
    </source>
</evidence>
<evidence type="ECO:0000256" key="9">
    <source>
        <dbReference type="ARBA" id="ARBA00023008"/>
    </source>
</evidence>
<comment type="similarity">
    <text evidence="2">Belongs to the cytochrome c oxidase subunit 2 family.</text>
</comment>
<dbReference type="PROSITE" id="PS51257">
    <property type="entry name" value="PROKAR_LIPOPROTEIN"/>
    <property type="match status" value="1"/>
</dbReference>
<dbReference type="PROSITE" id="PS00078">
    <property type="entry name" value="COX2"/>
    <property type="match status" value="1"/>
</dbReference>
<dbReference type="GO" id="GO:0004129">
    <property type="term" value="F:cytochrome-c oxidase activity"/>
    <property type="evidence" value="ECO:0007669"/>
    <property type="project" value="UniProtKB-EC"/>
</dbReference>
<dbReference type="RefSeq" id="WP_126776662.1">
    <property type="nucleotide sequence ID" value="NZ_PIPM01000004.1"/>
</dbReference>
<feature type="transmembrane region" description="Helical" evidence="14">
    <location>
        <begin position="42"/>
        <end position="64"/>
    </location>
</feature>
<evidence type="ECO:0000256" key="14">
    <source>
        <dbReference type="SAM" id="Phobius"/>
    </source>
</evidence>
<keyword evidence="7" id="KW-0249">Electron transport</keyword>
<keyword evidence="9" id="KW-0186">Copper</keyword>
<keyword evidence="5 14" id="KW-0812">Transmembrane</keyword>
<accession>A0A432WKF4</accession>
<evidence type="ECO:0000256" key="2">
    <source>
        <dbReference type="ARBA" id="ARBA00007866"/>
    </source>
</evidence>
<dbReference type="GO" id="GO:0016020">
    <property type="term" value="C:membrane"/>
    <property type="evidence" value="ECO:0007669"/>
    <property type="project" value="UniProtKB-SubCell"/>
</dbReference>
<dbReference type="GO" id="GO:0005507">
    <property type="term" value="F:copper ion binding"/>
    <property type="evidence" value="ECO:0007669"/>
    <property type="project" value="InterPro"/>
</dbReference>
<evidence type="ECO:0000256" key="5">
    <source>
        <dbReference type="ARBA" id="ARBA00022692"/>
    </source>
</evidence>
<keyword evidence="17" id="KW-1185">Reference proteome</keyword>
<evidence type="ECO:0000256" key="1">
    <source>
        <dbReference type="ARBA" id="ARBA00004141"/>
    </source>
</evidence>
<dbReference type="PANTHER" id="PTHR22888">
    <property type="entry name" value="CYTOCHROME C OXIDASE, SUBUNIT II"/>
    <property type="match status" value="1"/>
</dbReference>
<keyword evidence="3" id="KW-0813">Transport</keyword>
<evidence type="ECO:0000256" key="11">
    <source>
        <dbReference type="ARBA" id="ARBA00024688"/>
    </source>
</evidence>
<dbReference type="PANTHER" id="PTHR22888:SF9">
    <property type="entry name" value="CYTOCHROME C OXIDASE SUBUNIT 2"/>
    <property type="match status" value="1"/>
</dbReference>
<keyword evidence="6" id="KW-0479">Metal-binding</keyword>
<dbReference type="InterPro" id="IPR045187">
    <property type="entry name" value="CcO_II"/>
</dbReference>
<dbReference type="AlphaFoldDB" id="A0A432WKF4"/>
<sequence>MQRLLLRLAKFSPLASVLLLTGCSGPFSMLDPAGPSAQMVVWLWWGMFWFSVVVMALLCWGWWVAMQRDGRDVPQEQAQRKLHRWVWLGGIGLPVLAITLLLAFGIPFGHRMLPHPDENVVRIDVEANQWFWRVTYPDHNIELIDTIVIPVSTPIDFRLSSTDVIHSFWVPRLGGKLDAIPGRTNVLRLQADEIDTYRGLCAEYCGTAHAFMKFEVSAVSEEDFAEWLEAQGADHE</sequence>
<evidence type="ECO:0000256" key="6">
    <source>
        <dbReference type="ARBA" id="ARBA00022723"/>
    </source>
</evidence>
<name>A0A432WKF4_9GAMM</name>
<evidence type="ECO:0000313" key="16">
    <source>
        <dbReference type="EMBL" id="RUO34245.1"/>
    </source>
</evidence>
<feature type="transmembrane region" description="Helical" evidence="14">
    <location>
        <begin position="85"/>
        <end position="106"/>
    </location>
</feature>
<keyword evidence="10 14" id="KW-0472">Membrane</keyword>
<dbReference type="Pfam" id="PF00116">
    <property type="entry name" value="COX2"/>
    <property type="match status" value="1"/>
</dbReference>
<feature type="domain" description="Cytochrome oxidase subunit II copper A binding" evidence="15">
    <location>
        <begin position="118"/>
        <end position="230"/>
    </location>
</feature>
<evidence type="ECO:0000313" key="17">
    <source>
        <dbReference type="Proteomes" id="UP000288405"/>
    </source>
</evidence>
<organism evidence="16 17">
    <name type="scientific">Aliidiomarina sanyensis</name>
    <dbReference type="NCBI Taxonomy" id="1249555"/>
    <lineage>
        <taxon>Bacteria</taxon>
        <taxon>Pseudomonadati</taxon>
        <taxon>Pseudomonadota</taxon>
        <taxon>Gammaproteobacteria</taxon>
        <taxon>Alteromonadales</taxon>
        <taxon>Idiomarinaceae</taxon>
        <taxon>Aliidiomarina</taxon>
    </lineage>
</organism>
<feature type="transmembrane region" description="Helical" evidence="14">
    <location>
        <begin position="12"/>
        <end position="30"/>
    </location>
</feature>
<evidence type="ECO:0000256" key="4">
    <source>
        <dbReference type="ARBA" id="ARBA00022660"/>
    </source>
</evidence>
<evidence type="ECO:0000256" key="3">
    <source>
        <dbReference type="ARBA" id="ARBA00022448"/>
    </source>
</evidence>
<comment type="function">
    <text evidence="11">Subunits I and II form the functional core of the enzyme complex. Electrons originating in cytochrome c are transferred via heme a and Cu(A) to the binuclear center formed by heme a3 and Cu(B).</text>
</comment>
<dbReference type="OrthoDB" id="9783445at2"/>